<comment type="caution">
    <text evidence="4">The sequence shown here is derived from an EMBL/GenBank/DDBJ whole genome shotgun (WGS) entry which is preliminary data.</text>
</comment>
<sequence length="355" mass="39150">MENSRDCLDGIEAKRASLDLKLNQPQHQSVQTPPVDRGVHHNAVAFKNLLRAEEHLGINSHYFEAIQTDLTERARQTAIDWLSDVSKDSHADAGVLPLSTLIFDRFLSCQGIYKKDLQGLAATCYFLVSKIKESTPISARKMSSYTADTVSVGQILSWEMLICQQLGWDLALPTAVDFYDHVCALYPSLGALRDVFIETVHKLQQSYKLALLLPSLQTCLALLAAATTRRSPTLIAEARTAIAEMFNVDLALLEPYLTHIHVYCQGKRPKYGRKAPPSTSEQRATPEVIPSTQSTHTDVEKLVACRHSLPATPLNDSGFSSTVCSPDGSHRSAGPPLPEIDSDCSPPKMRRLSVE</sequence>
<keyword evidence="1" id="KW-0195">Cyclin</keyword>
<gene>
    <name evidence="4" type="ORF">MSPICULIGERA_LOCUS10382</name>
</gene>
<keyword evidence="5" id="KW-1185">Reference proteome</keyword>
<dbReference type="Pfam" id="PF00134">
    <property type="entry name" value="Cyclin_N"/>
    <property type="match status" value="1"/>
</dbReference>
<evidence type="ECO:0000259" key="3">
    <source>
        <dbReference type="SMART" id="SM00385"/>
    </source>
</evidence>
<feature type="non-terminal residue" evidence="4">
    <location>
        <position position="1"/>
    </location>
</feature>
<dbReference type="Proteomes" id="UP001177023">
    <property type="component" value="Unassembled WGS sequence"/>
</dbReference>
<name>A0AA36CPD8_9BILA</name>
<accession>A0AA36CPD8</accession>
<dbReference type="InterPro" id="IPR006671">
    <property type="entry name" value="Cyclin_N"/>
</dbReference>
<dbReference type="InterPro" id="IPR039361">
    <property type="entry name" value="Cyclin"/>
</dbReference>
<evidence type="ECO:0000256" key="2">
    <source>
        <dbReference type="SAM" id="MobiDB-lite"/>
    </source>
</evidence>
<evidence type="ECO:0000313" key="4">
    <source>
        <dbReference type="EMBL" id="CAJ0571986.1"/>
    </source>
</evidence>
<reference evidence="4" key="1">
    <citation type="submission" date="2023-06" db="EMBL/GenBank/DDBJ databases">
        <authorList>
            <person name="Delattre M."/>
        </authorList>
    </citation>
    <scope>NUCLEOTIDE SEQUENCE</scope>
    <source>
        <strain evidence="4">AF72</strain>
    </source>
</reference>
<dbReference type="Gene3D" id="1.10.472.10">
    <property type="entry name" value="Cyclin-like"/>
    <property type="match status" value="2"/>
</dbReference>
<proteinExistence type="inferred from homology"/>
<evidence type="ECO:0000313" key="5">
    <source>
        <dbReference type="Proteomes" id="UP001177023"/>
    </source>
</evidence>
<dbReference type="FunFam" id="1.10.472.10:FF:000096">
    <property type="entry name" value="G1/S-specific cyclin-D3 isoform X2"/>
    <property type="match status" value="1"/>
</dbReference>
<dbReference type="InterPro" id="IPR036915">
    <property type="entry name" value="Cyclin-like_sf"/>
</dbReference>
<organism evidence="4 5">
    <name type="scientific">Mesorhabditis spiculigera</name>
    <dbReference type="NCBI Taxonomy" id="96644"/>
    <lineage>
        <taxon>Eukaryota</taxon>
        <taxon>Metazoa</taxon>
        <taxon>Ecdysozoa</taxon>
        <taxon>Nematoda</taxon>
        <taxon>Chromadorea</taxon>
        <taxon>Rhabditida</taxon>
        <taxon>Rhabditina</taxon>
        <taxon>Rhabditomorpha</taxon>
        <taxon>Rhabditoidea</taxon>
        <taxon>Rhabditidae</taxon>
        <taxon>Mesorhabditinae</taxon>
        <taxon>Mesorhabditis</taxon>
    </lineage>
</organism>
<evidence type="ECO:0000256" key="1">
    <source>
        <dbReference type="RuleBase" id="RU000383"/>
    </source>
</evidence>
<feature type="domain" description="Cyclin-like" evidence="3">
    <location>
        <begin position="80"/>
        <end position="164"/>
    </location>
</feature>
<dbReference type="SMART" id="SM00385">
    <property type="entry name" value="CYCLIN"/>
    <property type="match status" value="1"/>
</dbReference>
<feature type="region of interest" description="Disordered" evidence="2">
    <location>
        <begin position="316"/>
        <end position="355"/>
    </location>
</feature>
<dbReference type="PANTHER" id="PTHR10177">
    <property type="entry name" value="CYCLINS"/>
    <property type="match status" value="1"/>
</dbReference>
<dbReference type="SUPFAM" id="SSF47954">
    <property type="entry name" value="Cyclin-like"/>
    <property type="match status" value="1"/>
</dbReference>
<protein>
    <recommendedName>
        <fullName evidence="3">Cyclin-like domain-containing protein</fullName>
    </recommendedName>
</protein>
<feature type="region of interest" description="Disordered" evidence="2">
    <location>
        <begin position="268"/>
        <end position="296"/>
    </location>
</feature>
<dbReference type="EMBL" id="CATQJA010002588">
    <property type="protein sequence ID" value="CAJ0571986.1"/>
    <property type="molecule type" value="Genomic_DNA"/>
</dbReference>
<dbReference type="AlphaFoldDB" id="A0AA36CPD8"/>
<comment type="similarity">
    <text evidence="1">Belongs to the cyclin family.</text>
</comment>
<dbReference type="InterPro" id="IPR013763">
    <property type="entry name" value="Cyclin-like_dom"/>
</dbReference>